<dbReference type="AlphaFoldDB" id="A0A1X0QTZ4"/>
<protein>
    <submittedName>
        <fullName evidence="1">Uncharacterized protein</fullName>
    </submittedName>
</protein>
<dbReference type="VEuPathDB" id="FungiDB:BCV72DRAFT_315910"/>
<reference evidence="1" key="1">
    <citation type="journal article" date="2016" name="Proc. Natl. Acad. Sci. U.S.A.">
        <title>Lipid metabolic changes in an early divergent fungus govern the establishment of a mutualistic symbiosis with endobacteria.</title>
        <authorList>
            <person name="Lastovetsky O.A."/>
            <person name="Gaspar M.L."/>
            <person name="Mondo S.J."/>
            <person name="LaButti K.M."/>
            <person name="Sandor L."/>
            <person name="Grigoriev I.V."/>
            <person name="Henry S.A."/>
            <person name="Pawlowska T.E."/>
        </authorList>
    </citation>
    <scope>NUCLEOTIDE SEQUENCE [LARGE SCALE GENOMIC DNA]</scope>
    <source>
        <strain evidence="1">ATCC 52814</strain>
    </source>
</reference>
<accession>A0A1X0QTZ4</accession>
<name>A0A1X0QTZ4_RHIZD</name>
<sequence>MLSRSRLPRGIVTNAVSRLQLKATEIEDFLKRKKKRKEKTPVQMWKNYAEEQFDNITYRVKKESGKETMEQYEPSVSVPEEVPIRPFSTSLLPLLRSDLSVDIRDAFLDTINQAMASVSDYIIANDIQIWCKCSRDLS</sequence>
<gene>
    <name evidence="1" type="ORF">BCV72DRAFT_315910</name>
</gene>
<dbReference type="EMBL" id="KV922012">
    <property type="protein sequence ID" value="ORE03240.1"/>
    <property type="molecule type" value="Genomic_DNA"/>
</dbReference>
<dbReference type="Proteomes" id="UP000242414">
    <property type="component" value="Unassembled WGS sequence"/>
</dbReference>
<organism evidence="1">
    <name type="scientific">Rhizopus microsporus var. microsporus</name>
    <dbReference type="NCBI Taxonomy" id="86635"/>
    <lineage>
        <taxon>Eukaryota</taxon>
        <taxon>Fungi</taxon>
        <taxon>Fungi incertae sedis</taxon>
        <taxon>Mucoromycota</taxon>
        <taxon>Mucoromycotina</taxon>
        <taxon>Mucoromycetes</taxon>
        <taxon>Mucorales</taxon>
        <taxon>Mucorineae</taxon>
        <taxon>Rhizopodaceae</taxon>
        <taxon>Rhizopus</taxon>
    </lineage>
</organism>
<evidence type="ECO:0000313" key="1">
    <source>
        <dbReference type="EMBL" id="ORE03240.1"/>
    </source>
</evidence>
<proteinExistence type="predicted"/>